<organism evidence="2 3">
    <name type="scientific">Lupinus luteus</name>
    <name type="common">European yellow lupine</name>
    <dbReference type="NCBI Taxonomy" id="3873"/>
    <lineage>
        <taxon>Eukaryota</taxon>
        <taxon>Viridiplantae</taxon>
        <taxon>Streptophyta</taxon>
        <taxon>Embryophyta</taxon>
        <taxon>Tracheophyta</taxon>
        <taxon>Spermatophyta</taxon>
        <taxon>Magnoliopsida</taxon>
        <taxon>eudicotyledons</taxon>
        <taxon>Gunneridae</taxon>
        <taxon>Pentapetalae</taxon>
        <taxon>rosids</taxon>
        <taxon>fabids</taxon>
        <taxon>Fabales</taxon>
        <taxon>Fabaceae</taxon>
        <taxon>Papilionoideae</taxon>
        <taxon>50 kb inversion clade</taxon>
        <taxon>genistoids sensu lato</taxon>
        <taxon>core genistoids</taxon>
        <taxon>Genisteae</taxon>
        <taxon>Lupinus</taxon>
    </lineage>
</organism>
<dbReference type="PANTHER" id="PTHR33270:SF46">
    <property type="match status" value="1"/>
</dbReference>
<name>A0AAV1Y5I0_LUPLU</name>
<keyword evidence="3" id="KW-1185">Reference proteome</keyword>
<sequence>MSSPMNHRRGRLSEKSLSFHSNTLVAGTMSSGQLRRPKTVPDIVPNRKHTVAEVVLPRLPPKLLVKVTMMGSLGPVQVVLPPESTVGDLLAAAVRLYVKEGRRPILSSTEPSNFDLHYSQFSLESLNRSEKLGELGSRNFFMCLKKSTVTVDGGEGSETAPFASCSKEAENGRKGSGGFSWMRLMDLLK</sequence>
<feature type="domain" description="DUF7054" evidence="1">
    <location>
        <begin position="61"/>
        <end position="143"/>
    </location>
</feature>
<evidence type="ECO:0000313" key="3">
    <source>
        <dbReference type="Proteomes" id="UP001497480"/>
    </source>
</evidence>
<proteinExistence type="predicted"/>
<dbReference type="InterPro" id="IPR040358">
    <property type="entry name" value="At4g22758-like"/>
</dbReference>
<dbReference type="Pfam" id="PF23156">
    <property type="entry name" value="DUF7054"/>
    <property type="match status" value="1"/>
</dbReference>
<comment type="caution">
    <text evidence="2">The sequence shown here is derived from an EMBL/GenBank/DDBJ whole genome shotgun (WGS) entry which is preliminary data.</text>
</comment>
<dbReference type="EMBL" id="CAXHTB010000021">
    <property type="protein sequence ID" value="CAL0329040.1"/>
    <property type="molecule type" value="Genomic_DNA"/>
</dbReference>
<gene>
    <name evidence="2" type="ORF">LLUT_LOCUS30100</name>
</gene>
<dbReference type="AlphaFoldDB" id="A0AAV1Y5I0"/>
<accession>A0AAV1Y5I0</accession>
<evidence type="ECO:0000313" key="2">
    <source>
        <dbReference type="EMBL" id="CAL0329040.1"/>
    </source>
</evidence>
<reference evidence="2 3" key="1">
    <citation type="submission" date="2024-03" db="EMBL/GenBank/DDBJ databases">
        <authorList>
            <person name="Martinez-Hernandez J."/>
        </authorList>
    </citation>
    <scope>NUCLEOTIDE SEQUENCE [LARGE SCALE GENOMIC DNA]</scope>
</reference>
<evidence type="ECO:0000259" key="1">
    <source>
        <dbReference type="Pfam" id="PF23156"/>
    </source>
</evidence>
<protein>
    <recommendedName>
        <fullName evidence="1">DUF7054 domain-containing protein</fullName>
    </recommendedName>
</protein>
<dbReference type="PANTHER" id="PTHR33270">
    <property type="entry name" value="BNAC05G50380D PROTEIN"/>
    <property type="match status" value="1"/>
</dbReference>
<dbReference type="Proteomes" id="UP001497480">
    <property type="component" value="Unassembled WGS sequence"/>
</dbReference>
<dbReference type="InterPro" id="IPR055482">
    <property type="entry name" value="DUF7054"/>
</dbReference>